<dbReference type="AlphaFoldDB" id="A0A5J6MYN7"/>
<evidence type="ECO:0000313" key="4">
    <source>
        <dbReference type="Proteomes" id="UP000325797"/>
    </source>
</evidence>
<keyword evidence="4" id="KW-1185">Reference proteome</keyword>
<feature type="domain" description="PAS" evidence="2">
    <location>
        <begin position="275"/>
        <end position="320"/>
    </location>
</feature>
<dbReference type="Proteomes" id="UP000325797">
    <property type="component" value="Chromosome"/>
</dbReference>
<sequence>MAPTTGAEASPWDTAPVMLDLIAIEGERILACNATQAAAIGCAPDQLVGAPAERFYLHDSLECLRSLAERLDPGQGEANLRLQLRRGDGQLLPVTAQVDIVLWNGKTRALRTAKAPLDPALDAAEQVERENEILRGIVSASKDALWCIEFAEPVDLTAPAPEAIRQFFENVCYWRLCNRAMARFYKLPEDMDFNDTQVRATFPRNAENEAFARLLIEHGFNIDGAPALDRRLDGVAAHVENDVRGHIADGMLHRMWGATRDLSEQKRTELALASRLDATVEVLSAVPDPILVIGREGLLEAANPAVEWRFGWTVDEVLGRPAGDLVRFPADFDPANDIGGPGVENPALEVTVRTADGQEHPCRAHLSALGEATQDRRVVLTLRPEAMGSKAGPQRGHSGNRTAG</sequence>
<dbReference type="Gene3D" id="3.30.450.20">
    <property type="entry name" value="PAS domain"/>
    <property type="match status" value="2"/>
</dbReference>
<dbReference type="EMBL" id="CP042582">
    <property type="protein sequence ID" value="QEX22227.1"/>
    <property type="molecule type" value="Genomic_DNA"/>
</dbReference>
<dbReference type="Pfam" id="PF08448">
    <property type="entry name" value="PAS_4"/>
    <property type="match status" value="1"/>
</dbReference>
<dbReference type="Pfam" id="PF13426">
    <property type="entry name" value="PAS_9"/>
    <property type="match status" value="1"/>
</dbReference>
<gene>
    <name evidence="3" type="ORF">FRZ61_21570</name>
</gene>
<dbReference type="NCBIfam" id="TIGR00229">
    <property type="entry name" value="sensory_box"/>
    <property type="match status" value="1"/>
</dbReference>
<evidence type="ECO:0000259" key="2">
    <source>
        <dbReference type="PROSITE" id="PS50112"/>
    </source>
</evidence>
<dbReference type="InterPro" id="IPR000014">
    <property type="entry name" value="PAS"/>
</dbReference>
<dbReference type="SUPFAM" id="SSF55785">
    <property type="entry name" value="PYP-like sensor domain (PAS domain)"/>
    <property type="match status" value="2"/>
</dbReference>
<name>A0A5J6MYN7_9PROT</name>
<protein>
    <recommendedName>
        <fullName evidence="2">PAS domain-containing protein</fullName>
    </recommendedName>
</protein>
<dbReference type="RefSeq" id="WP_191909393.1">
    <property type="nucleotide sequence ID" value="NZ_CP042582.1"/>
</dbReference>
<dbReference type="InterPro" id="IPR013656">
    <property type="entry name" value="PAS_4"/>
</dbReference>
<evidence type="ECO:0000313" key="3">
    <source>
        <dbReference type="EMBL" id="QEX22227.1"/>
    </source>
</evidence>
<proteinExistence type="predicted"/>
<dbReference type="InterPro" id="IPR035965">
    <property type="entry name" value="PAS-like_dom_sf"/>
</dbReference>
<evidence type="ECO:0000256" key="1">
    <source>
        <dbReference type="SAM" id="MobiDB-lite"/>
    </source>
</evidence>
<reference evidence="3 4" key="1">
    <citation type="submission" date="2019-08" db="EMBL/GenBank/DDBJ databases">
        <title>Hyperibacter terrae gen. nov., sp. nov. and Hyperibacter viscosus sp. nov., two new members in the family Rhodospirillaceae isolated from the rhizosphere of Hypericum perforatum.</title>
        <authorList>
            <person name="Noviana Z."/>
        </authorList>
    </citation>
    <scope>NUCLEOTIDE SEQUENCE [LARGE SCALE GENOMIC DNA]</scope>
    <source>
        <strain evidence="3 4">R5959</strain>
    </source>
</reference>
<feature type="region of interest" description="Disordered" evidence="1">
    <location>
        <begin position="383"/>
        <end position="404"/>
    </location>
</feature>
<accession>A0A5J6MYN7</accession>
<dbReference type="PROSITE" id="PS50112">
    <property type="entry name" value="PAS"/>
    <property type="match status" value="1"/>
</dbReference>
<dbReference type="CDD" id="cd00130">
    <property type="entry name" value="PAS"/>
    <property type="match status" value="1"/>
</dbReference>
<dbReference type="KEGG" id="hadh:FRZ61_21570"/>
<organism evidence="3 4">
    <name type="scientific">Hypericibacter adhaerens</name>
    <dbReference type="NCBI Taxonomy" id="2602016"/>
    <lineage>
        <taxon>Bacteria</taxon>
        <taxon>Pseudomonadati</taxon>
        <taxon>Pseudomonadota</taxon>
        <taxon>Alphaproteobacteria</taxon>
        <taxon>Rhodospirillales</taxon>
        <taxon>Dongiaceae</taxon>
        <taxon>Hypericibacter</taxon>
    </lineage>
</organism>